<dbReference type="GO" id="GO:0000932">
    <property type="term" value="C:P-body"/>
    <property type="evidence" value="ECO:0007669"/>
    <property type="project" value="TreeGrafter"/>
</dbReference>
<dbReference type="InterPro" id="IPR050897">
    <property type="entry name" value="SMAUG/VTS1_RNA-bind"/>
</dbReference>
<feature type="compositionally biased region" description="Low complexity" evidence="6">
    <location>
        <begin position="160"/>
        <end position="191"/>
    </location>
</feature>
<evidence type="ECO:0000256" key="1">
    <source>
        <dbReference type="ARBA" id="ARBA00004496"/>
    </source>
</evidence>
<dbReference type="Pfam" id="PF26034">
    <property type="entry name" value="PHAT_SMAUG"/>
    <property type="match status" value="1"/>
</dbReference>
<evidence type="ECO:0000313" key="8">
    <source>
        <dbReference type="EMBL" id="CAL1527783.1"/>
    </source>
</evidence>
<feature type="compositionally biased region" description="Low complexity" evidence="6">
    <location>
        <begin position="395"/>
        <end position="405"/>
    </location>
</feature>
<dbReference type="GO" id="GO:0030371">
    <property type="term" value="F:translation repressor activity"/>
    <property type="evidence" value="ECO:0007669"/>
    <property type="project" value="InterPro"/>
</dbReference>
<keyword evidence="5" id="KW-0694">RNA-binding</keyword>
<comment type="caution">
    <text evidence="8">The sequence shown here is derived from an EMBL/GenBank/DDBJ whole genome shotgun (WGS) entry which is preliminary data.</text>
</comment>
<evidence type="ECO:0000256" key="6">
    <source>
        <dbReference type="SAM" id="MobiDB-lite"/>
    </source>
</evidence>
<evidence type="ECO:0000259" key="7">
    <source>
        <dbReference type="SMART" id="SM00454"/>
    </source>
</evidence>
<evidence type="ECO:0000256" key="5">
    <source>
        <dbReference type="ARBA" id="ARBA00022884"/>
    </source>
</evidence>
<dbReference type="Gene3D" id="1.10.150.50">
    <property type="entry name" value="Transcription Factor, Ets-1"/>
    <property type="match status" value="1"/>
</dbReference>
<evidence type="ECO:0000256" key="3">
    <source>
        <dbReference type="ARBA" id="ARBA00022490"/>
    </source>
</evidence>
<reference evidence="8 9" key="1">
    <citation type="submission" date="2024-04" db="EMBL/GenBank/DDBJ databases">
        <authorList>
            <consortium name="Genoscope - CEA"/>
            <person name="William W."/>
        </authorList>
    </citation>
    <scope>NUCLEOTIDE SEQUENCE [LARGE SCALE GENOMIC DNA]</scope>
</reference>
<feature type="compositionally biased region" description="Low complexity" evidence="6">
    <location>
        <begin position="221"/>
        <end position="240"/>
    </location>
</feature>
<evidence type="ECO:0000313" key="9">
    <source>
        <dbReference type="Proteomes" id="UP001497497"/>
    </source>
</evidence>
<feature type="region of interest" description="Disordered" evidence="6">
    <location>
        <begin position="393"/>
        <end position="429"/>
    </location>
</feature>
<keyword evidence="3" id="KW-0963">Cytoplasm</keyword>
<dbReference type="PANTHER" id="PTHR12515">
    <property type="entry name" value="STERILE ALPHA MOTIF DOMAIN CONTAINING PROTEIN 4-RELATED"/>
    <property type="match status" value="1"/>
</dbReference>
<dbReference type="InterPro" id="IPR013761">
    <property type="entry name" value="SAM/pointed_sf"/>
</dbReference>
<gene>
    <name evidence="8" type="ORF">GSLYS_00001953001</name>
</gene>
<protein>
    <recommendedName>
        <fullName evidence="7">SAM domain-containing protein</fullName>
    </recommendedName>
</protein>
<dbReference type="InterPro" id="IPR057327">
    <property type="entry name" value="Vts1_dom"/>
</dbReference>
<feature type="region of interest" description="Disordered" evidence="6">
    <location>
        <begin position="305"/>
        <end position="341"/>
    </location>
</feature>
<dbReference type="GO" id="GO:0003729">
    <property type="term" value="F:mRNA binding"/>
    <property type="evidence" value="ECO:0007669"/>
    <property type="project" value="TreeGrafter"/>
</dbReference>
<proteinExistence type="inferred from homology"/>
<dbReference type="SUPFAM" id="SSF47769">
    <property type="entry name" value="SAM/Pointed domain"/>
    <property type="match status" value="1"/>
</dbReference>
<dbReference type="InterPro" id="IPR037093">
    <property type="entry name" value="PHAT_dom_sf"/>
</dbReference>
<dbReference type="GO" id="GO:0000289">
    <property type="term" value="P:nuclear-transcribed mRNA poly(A) tail shortening"/>
    <property type="evidence" value="ECO:0007669"/>
    <property type="project" value="TreeGrafter"/>
</dbReference>
<dbReference type="CDD" id="cd09557">
    <property type="entry name" value="SAM_Smaug"/>
    <property type="match status" value="1"/>
</dbReference>
<dbReference type="Gene3D" id="1.25.40.170">
    <property type="entry name" value="Smaug, PHAT domain"/>
    <property type="match status" value="1"/>
</dbReference>
<dbReference type="Proteomes" id="UP001497497">
    <property type="component" value="Unassembled WGS sequence"/>
</dbReference>
<organism evidence="8 9">
    <name type="scientific">Lymnaea stagnalis</name>
    <name type="common">Great pond snail</name>
    <name type="synonym">Helix stagnalis</name>
    <dbReference type="NCBI Taxonomy" id="6523"/>
    <lineage>
        <taxon>Eukaryota</taxon>
        <taxon>Metazoa</taxon>
        <taxon>Spiralia</taxon>
        <taxon>Lophotrochozoa</taxon>
        <taxon>Mollusca</taxon>
        <taxon>Gastropoda</taxon>
        <taxon>Heterobranchia</taxon>
        <taxon>Euthyneura</taxon>
        <taxon>Panpulmonata</taxon>
        <taxon>Hygrophila</taxon>
        <taxon>Lymnaeoidea</taxon>
        <taxon>Lymnaeidae</taxon>
        <taxon>Lymnaea</taxon>
    </lineage>
</organism>
<keyword evidence="4" id="KW-0678">Repressor</keyword>
<dbReference type="EMBL" id="CAXITT010000022">
    <property type="protein sequence ID" value="CAL1527783.1"/>
    <property type="molecule type" value="Genomic_DNA"/>
</dbReference>
<feature type="region of interest" description="Disordered" evidence="6">
    <location>
        <begin position="160"/>
        <end position="194"/>
    </location>
</feature>
<evidence type="ECO:0000256" key="2">
    <source>
        <dbReference type="ARBA" id="ARBA00008232"/>
    </source>
</evidence>
<sequence>MKSNNFREQVALVTSWFKEWNECEQTVALYSLLKKSSPVQAKFLDQVLQQSLADCTDVKQLEAKANDEAYVRSLYNGEKELVIHQLLQLLPLLQVGKSSVKKAYLQLIPELLTHTIQNGVNIEESRQLLSYSLIHPAITAEERSNFQTWLCCLEERFTYGSGSSTTTTSSNLSVGHSHSHSPSPGSSSQHSLTHLSPDLSVSQECINIISTNQGMSHITTSHGHSSPSPIIVSSHGHSSPSPIIGSGAHNSWHHLHQGQGHYTNFDASAAISPATLNGDNSGCAQFGPTSNGHLTLRATNSHAGAFGASHGHMQLHATSSAPPNFNSMLNPGPNSQIQINNHNSHAPLRRTHSITPPAKSQNAEKTVTDWLKTNHGHHPSHPILASRPQYVDHAPLSPQSSVTSSGSGGSDSHQDDGPQPSRDSFLEDGSGMREVPVWLKTLRLHKYAYLFRQMTYEEMLSVTEDWLEQQHVTKGARHKIYISIEKLRERQGVLRSLEKNVVDEGGSIKSALGEMKAMLNTPIKSYNPSQSIMASSINNPAYRTSASTLSTSPQSPSADEVIEGDLPAQFCRLMGKVCTQLLVASRPDDECFQIYLQLIDKCLNHEAFSSRQKKLLFSWKQSAQKIWQPPPQKYGERPRNRSFVNTFPIGASLGGRIIQRAGRVPVPALSPYHPGGIQQWSFGSKRSIVGGGCTGGTSDGHMPVIRNSSLNTGFLNKPGLLEQTKQPLSRTQSAPIHRPLTMPLQGCDANDTEINARLDSLCISMTEHALGSSDANDRASGY</sequence>
<dbReference type="InterPro" id="IPR037634">
    <property type="entry name" value="Smaug_SAM"/>
</dbReference>
<dbReference type="FunFam" id="1.10.150.50:FF:000013">
    <property type="entry name" value="Protein Smaug homolog 1 isoform 2"/>
    <property type="match status" value="1"/>
</dbReference>
<comment type="similarity">
    <text evidence="2">Belongs to the SMAUG family.</text>
</comment>
<keyword evidence="9" id="KW-1185">Reference proteome</keyword>
<dbReference type="SMART" id="SM00454">
    <property type="entry name" value="SAM"/>
    <property type="match status" value="1"/>
</dbReference>
<evidence type="ECO:0000256" key="4">
    <source>
        <dbReference type="ARBA" id="ARBA00022491"/>
    </source>
</evidence>
<dbReference type="AlphaFoldDB" id="A0AAV2H3M5"/>
<feature type="domain" description="SAM" evidence="7">
    <location>
        <begin position="427"/>
        <end position="490"/>
    </location>
</feature>
<dbReference type="InterPro" id="IPR001660">
    <property type="entry name" value="SAM"/>
</dbReference>
<dbReference type="InterPro" id="IPR058599">
    <property type="entry name" value="PHAT_Smg/ZCCHC2-like"/>
</dbReference>
<name>A0AAV2H3M5_LYMST</name>
<dbReference type="Pfam" id="PF00536">
    <property type="entry name" value="SAM_1"/>
    <property type="match status" value="1"/>
</dbReference>
<feature type="compositionally biased region" description="Polar residues" evidence="6">
    <location>
        <begin position="316"/>
        <end position="341"/>
    </location>
</feature>
<dbReference type="Pfam" id="PF25479">
    <property type="entry name" value="Vts1"/>
    <property type="match status" value="1"/>
</dbReference>
<accession>A0AAV2H3M5</accession>
<comment type="subcellular location">
    <subcellularLocation>
        <location evidence="1">Cytoplasm</location>
    </subcellularLocation>
</comment>
<feature type="region of interest" description="Disordered" evidence="6">
    <location>
        <begin position="219"/>
        <end position="240"/>
    </location>
</feature>
<dbReference type="PANTHER" id="PTHR12515:SF5">
    <property type="entry name" value="PROTEIN SMAUG"/>
    <property type="match status" value="1"/>
</dbReference>